<organism evidence="8">
    <name type="scientific">uncultured Sulfurovum sp</name>
    <dbReference type="NCBI Taxonomy" id="269237"/>
    <lineage>
        <taxon>Bacteria</taxon>
        <taxon>Pseudomonadati</taxon>
        <taxon>Campylobacterota</taxon>
        <taxon>Epsilonproteobacteria</taxon>
        <taxon>Campylobacterales</taxon>
        <taxon>Sulfurovaceae</taxon>
        <taxon>Sulfurovum</taxon>
        <taxon>environmental samples</taxon>
    </lineage>
</organism>
<evidence type="ECO:0000313" key="8">
    <source>
        <dbReference type="EMBL" id="CAA6810875.1"/>
    </source>
</evidence>
<evidence type="ECO:0000256" key="6">
    <source>
        <dbReference type="SAM" id="Phobius"/>
    </source>
</evidence>
<dbReference type="AlphaFoldDB" id="A0A6S6T2A8"/>
<protein>
    <recommendedName>
        <fullName evidence="7">VTT domain-containing protein</fullName>
    </recommendedName>
</protein>
<reference evidence="8" key="1">
    <citation type="submission" date="2020-01" db="EMBL/GenBank/DDBJ databases">
        <authorList>
            <person name="Meier V. D."/>
            <person name="Meier V D."/>
        </authorList>
    </citation>
    <scope>NUCLEOTIDE SEQUENCE</scope>
    <source>
        <strain evidence="8">HLG_WM_MAG_05</strain>
    </source>
</reference>
<dbReference type="Pfam" id="PF09335">
    <property type="entry name" value="VTT_dom"/>
    <property type="match status" value="1"/>
</dbReference>
<dbReference type="PANTHER" id="PTHR42709">
    <property type="entry name" value="ALKALINE PHOSPHATASE LIKE PROTEIN"/>
    <property type="match status" value="1"/>
</dbReference>
<feature type="transmembrane region" description="Helical" evidence="6">
    <location>
        <begin position="126"/>
        <end position="150"/>
    </location>
</feature>
<dbReference type="GO" id="GO:0005886">
    <property type="term" value="C:plasma membrane"/>
    <property type="evidence" value="ECO:0007669"/>
    <property type="project" value="UniProtKB-SubCell"/>
</dbReference>
<dbReference type="InterPro" id="IPR032816">
    <property type="entry name" value="VTT_dom"/>
</dbReference>
<feature type="domain" description="VTT" evidence="7">
    <location>
        <begin position="30"/>
        <end position="148"/>
    </location>
</feature>
<feature type="transmembrane region" description="Helical" evidence="6">
    <location>
        <begin position="157"/>
        <end position="177"/>
    </location>
</feature>
<name>A0A6S6T2A8_9BACT</name>
<accession>A0A6S6T2A8</accession>
<evidence type="ECO:0000256" key="4">
    <source>
        <dbReference type="ARBA" id="ARBA00022989"/>
    </source>
</evidence>
<evidence type="ECO:0000256" key="5">
    <source>
        <dbReference type="ARBA" id="ARBA00023136"/>
    </source>
</evidence>
<gene>
    <name evidence="8" type="ORF">HELGO_WM14529</name>
</gene>
<evidence type="ECO:0000256" key="3">
    <source>
        <dbReference type="ARBA" id="ARBA00022692"/>
    </source>
</evidence>
<evidence type="ECO:0000256" key="2">
    <source>
        <dbReference type="ARBA" id="ARBA00022475"/>
    </source>
</evidence>
<keyword evidence="4 6" id="KW-1133">Transmembrane helix</keyword>
<feature type="transmembrane region" description="Helical" evidence="6">
    <location>
        <begin position="95"/>
        <end position="114"/>
    </location>
</feature>
<dbReference type="PANTHER" id="PTHR42709:SF6">
    <property type="entry name" value="UNDECAPRENYL PHOSPHATE TRANSPORTER A"/>
    <property type="match status" value="1"/>
</dbReference>
<keyword evidence="3 6" id="KW-0812">Transmembrane</keyword>
<sequence length="183" mass="20480">MLELFVEAVFNMGYLGFFFYMILVGTFIPLPTQLILLPAGFLVSQGKLDMATIILITAAGTTTGATINYFMANYISKKFVNPEKIAKIKKFFSKYGKLSVILAPLTFGLGQYISLPAGMAKMDLRWFLPLIFLSNALWNFAMLTLGYMFGENASSHVLYISLAGMLLVIVIISRFVYKELKSY</sequence>
<comment type="subcellular location">
    <subcellularLocation>
        <location evidence="1">Cell membrane</location>
        <topology evidence="1">Multi-pass membrane protein</topology>
    </subcellularLocation>
</comment>
<feature type="transmembrane region" description="Helical" evidence="6">
    <location>
        <begin position="12"/>
        <end position="30"/>
    </location>
</feature>
<dbReference type="EMBL" id="CACVAU010000036">
    <property type="protein sequence ID" value="CAA6810875.1"/>
    <property type="molecule type" value="Genomic_DNA"/>
</dbReference>
<keyword evidence="2" id="KW-1003">Cell membrane</keyword>
<feature type="transmembrane region" description="Helical" evidence="6">
    <location>
        <begin position="50"/>
        <end position="75"/>
    </location>
</feature>
<keyword evidence="5 6" id="KW-0472">Membrane</keyword>
<proteinExistence type="predicted"/>
<evidence type="ECO:0000259" key="7">
    <source>
        <dbReference type="Pfam" id="PF09335"/>
    </source>
</evidence>
<evidence type="ECO:0000256" key="1">
    <source>
        <dbReference type="ARBA" id="ARBA00004651"/>
    </source>
</evidence>
<dbReference type="InterPro" id="IPR051311">
    <property type="entry name" value="DedA_domain"/>
</dbReference>